<name>A0ABD3M7P0_9STRA</name>
<proteinExistence type="predicted"/>
<keyword evidence="2" id="KW-1185">Reference proteome</keyword>
<evidence type="ECO:0000313" key="2">
    <source>
        <dbReference type="Proteomes" id="UP001530293"/>
    </source>
</evidence>
<gene>
    <name evidence="1" type="ORF">ACHAWU_001393</name>
</gene>
<dbReference type="Proteomes" id="UP001530293">
    <property type="component" value="Unassembled WGS sequence"/>
</dbReference>
<evidence type="ECO:0000313" key="1">
    <source>
        <dbReference type="EMBL" id="KAL3758001.1"/>
    </source>
</evidence>
<dbReference type="AlphaFoldDB" id="A0ABD3M7P0"/>
<organism evidence="1 2">
    <name type="scientific">Discostella pseudostelligera</name>
    <dbReference type="NCBI Taxonomy" id="259834"/>
    <lineage>
        <taxon>Eukaryota</taxon>
        <taxon>Sar</taxon>
        <taxon>Stramenopiles</taxon>
        <taxon>Ochrophyta</taxon>
        <taxon>Bacillariophyta</taxon>
        <taxon>Coscinodiscophyceae</taxon>
        <taxon>Thalassiosirophycidae</taxon>
        <taxon>Stephanodiscales</taxon>
        <taxon>Stephanodiscaceae</taxon>
        <taxon>Discostella</taxon>
    </lineage>
</organism>
<comment type="caution">
    <text evidence="1">The sequence shown here is derived from an EMBL/GenBank/DDBJ whole genome shotgun (WGS) entry which is preliminary data.</text>
</comment>
<sequence length="259" mass="29618">MTFDNIQPNRVEDSIAHQPITVCNRIAPLPPSDDIQATLRYATCPLLSNPPEKTTILLFLLDNTQLKGRTGNNLIEFFHSLQYGRDKGIVVGMMQENWPTRMITEMWMAVHDDNIVAWKRMMERAFCVINSKRMDSADLFYYQHEGSRDDYIGFQSHIIRALWRSYNKGSGFDIQHAPVRDMCSAVDAIFGGVRAPVYSVVHSRSLEDVGMYLSKMVSDKFGCDPIAALEMQPEYVKAVLEPLDLLKHPIIFMTDNQRP</sequence>
<accession>A0ABD3M7P0</accession>
<dbReference type="EMBL" id="JALLBG020000244">
    <property type="protein sequence ID" value="KAL3758001.1"/>
    <property type="molecule type" value="Genomic_DNA"/>
</dbReference>
<reference evidence="1 2" key="1">
    <citation type="submission" date="2024-10" db="EMBL/GenBank/DDBJ databases">
        <title>Updated reference genomes for cyclostephanoid diatoms.</title>
        <authorList>
            <person name="Roberts W.R."/>
            <person name="Alverson A.J."/>
        </authorList>
    </citation>
    <scope>NUCLEOTIDE SEQUENCE [LARGE SCALE GENOMIC DNA]</scope>
    <source>
        <strain evidence="1 2">AJA232-27</strain>
    </source>
</reference>
<protein>
    <submittedName>
        <fullName evidence="1">Uncharacterized protein</fullName>
    </submittedName>
</protein>